<comment type="caution">
    <text evidence="1">The sequence shown here is derived from an EMBL/GenBank/DDBJ whole genome shotgun (WGS) entry which is preliminary data.</text>
</comment>
<dbReference type="EMBL" id="PQGG01000030">
    <property type="protein sequence ID" value="POP52272.1"/>
    <property type="molecule type" value="Genomic_DNA"/>
</dbReference>
<dbReference type="AlphaFoldDB" id="A0A2S4HE57"/>
<name>A0A2S4HE57_9GAMM</name>
<sequence>MDAEMILLMLIVTLYGSKMIKKYKRGETVKNKLPALPDIEIEYILTSYLYWESKWIIAFVDHDKRMRLIAEQEIALKLKSVFYMLFRCFDCDTSVDKWLILNDIWLEIVEHIKLVVAADQEGLDSIVKRISKLVNSLVCKGGYVYLQAGYKRNVGFSVYQYLSNQKLRIQCVINDSLDDEAQLRMTYSNQLHQLSVLINECLCFQKSFEEAIMDA</sequence>
<proteinExistence type="predicted"/>
<organism evidence="1 2">
    <name type="scientific">Zhongshania marina</name>
    <dbReference type="NCBI Taxonomy" id="2304603"/>
    <lineage>
        <taxon>Bacteria</taxon>
        <taxon>Pseudomonadati</taxon>
        <taxon>Pseudomonadota</taxon>
        <taxon>Gammaproteobacteria</taxon>
        <taxon>Cellvibrionales</taxon>
        <taxon>Spongiibacteraceae</taxon>
        <taxon>Zhongshania</taxon>
    </lineage>
</organism>
<accession>A0A2S4HE57</accession>
<evidence type="ECO:0000313" key="1">
    <source>
        <dbReference type="EMBL" id="POP52272.1"/>
    </source>
</evidence>
<dbReference type="Proteomes" id="UP000237222">
    <property type="component" value="Unassembled WGS sequence"/>
</dbReference>
<gene>
    <name evidence="1" type="ORF">C0068_12915</name>
</gene>
<reference evidence="1" key="1">
    <citation type="submission" date="2018-01" db="EMBL/GenBank/DDBJ databases">
        <authorList>
            <person name="Yu X.-D."/>
        </authorList>
    </citation>
    <scope>NUCLEOTIDE SEQUENCE</scope>
    <source>
        <strain evidence="1">ZX-21</strain>
    </source>
</reference>
<evidence type="ECO:0000313" key="2">
    <source>
        <dbReference type="Proteomes" id="UP000237222"/>
    </source>
</evidence>
<protein>
    <submittedName>
        <fullName evidence="1">Uncharacterized protein</fullName>
    </submittedName>
</protein>